<evidence type="ECO:0000313" key="2">
    <source>
        <dbReference type="Proteomes" id="UP001164459"/>
    </source>
</evidence>
<dbReference type="EMBL" id="CP114040">
    <property type="protein sequence ID" value="WAS91594.1"/>
    <property type="molecule type" value="Genomic_DNA"/>
</dbReference>
<dbReference type="RefSeq" id="WP_269033956.1">
    <property type="nucleotide sequence ID" value="NZ_CP114040.1"/>
</dbReference>
<protein>
    <submittedName>
        <fullName evidence="1">Uncharacterized protein</fullName>
    </submittedName>
</protein>
<keyword evidence="2" id="KW-1185">Reference proteome</keyword>
<name>A0ABY7GXI9_9BACT</name>
<accession>A0ABY7GXI9</accession>
<reference evidence="1" key="1">
    <citation type="submission" date="2022-11" db="EMBL/GenBank/DDBJ databases">
        <title>Minimal conservation of predation-associated metabolite biosynthetic gene clusters underscores biosynthetic potential of Myxococcota including descriptions for ten novel species: Archangium lansinium sp. nov., Myxococcus landrumus sp. nov., Nannocystis bai.</title>
        <authorList>
            <person name="Ahearne A."/>
            <person name="Stevens C."/>
            <person name="Dowd S."/>
        </authorList>
    </citation>
    <scope>NUCLEOTIDE SEQUENCE</scope>
    <source>
        <strain evidence="1">Fl3</strain>
    </source>
</reference>
<evidence type="ECO:0000313" key="1">
    <source>
        <dbReference type="EMBL" id="WAS91594.1"/>
    </source>
</evidence>
<sequence length="115" mass="12629">MPSNQSSDDTPQGQLHRLLLRMFSSDELRRFIRFAPDGEAMSLELPGPTASPAVVATAVVTTLAEHEAIDAALFDRLVAERPRRDREIREIQALFAAGTEAGGKVIHLAHNGDRR</sequence>
<proteinExistence type="predicted"/>
<organism evidence="1 2">
    <name type="scientific">Nannocystis punicea</name>
    <dbReference type="NCBI Taxonomy" id="2995304"/>
    <lineage>
        <taxon>Bacteria</taxon>
        <taxon>Pseudomonadati</taxon>
        <taxon>Myxococcota</taxon>
        <taxon>Polyangia</taxon>
        <taxon>Nannocystales</taxon>
        <taxon>Nannocystaceae</taxon>
        <taxon>Nannocystis</taxon>
    </lineage>
</organism>
<dbReference type="Proteomes" id="UP001164459">
    <property type="component" value="Chromosome"/>
</dbReference>
<gene>
    <name evidence="1" type="ORF">O0S08_35890</name>
</gene>